<dbReference type="EMBL" id="QUNI01000006">
    <property type="protein sequence ID" value="REG98432.1"/>
    <property type="molecule type" value="Genomic_DNA"/>
</dbReference>
<gene>
    <name evidence="1" type="ORF">C8P67_10624</name>
</gene>
<keyword evidence="2" id="KW-1185">Reference proteome</keyword>
<organism evidence="1 2">
    <name type="scientific">Flavobacterium aquicola</name>
    <dbReference type="NCBI Taxonomy" id="1682742"/>
    <lineage>
        <taxon>Bacteria</taxon>
        <taxon>Pseudomonadati</taxon>
        <taxon>Bacteroidota</taxon>
        <taxon>Flavobacteriia</taxon>
        <taxon>Flavobacteriales</taxon>
        <taxon>Flavobacteriaceae</taxon>
        <taxon>Flavobacterium</taxon>
    </lineage>
</organism>
<comment type="caution">
    <text evidence="1">The sequence shown here is derived from an EMBL/GenBank/DDBJ whole genome shotgun (WGS) entry which is preliminary data.</text>
</comment>
<accession>A0A3E0EJL9</accession>
<reference evidence="1 2" key="1">
    <citation type="submission" date="2018-08" db="EMBL/GenBank/DDBJ databases">
        <title>Genomic Encyclopedia of Archaeal and Bacterial Type Strains, Phase II (KMG-II): from individual species to whole genera.</title>
        <authorList>
            <person name="Goeker M."/>
        </authorList>
    </citation>
    <scope>NUCLEOTIDE SEQUENCE [LARGE SCALE GENOMIC DNA]</scope>
    <source>
        <strain evidence="1 2">DSM 100880</strain>
    </source>
</reference>
<evidence type="ECO:0000313" key="2">
    <source>
        <dbReference type="Proteomes" id="UP000257136"/>
    </source>
</evidence>
<proteinExistence type="predicted"/>
<dbReference type="AlphaFoldDB" id="A0A3E0EJL9"/>
<evidence type="ECO:0000313" key="1">
    <source>
        <dbReference type="EMBL" id="REG98432.1"/>
    </source>
</evidence>
<dbReference type="Proteomes" id="UP000257136">
    <property type="component" value="Unassembled WGS sequence"/>
</dbReference>
<name>A0A3E0EJL9_9FLAO</name>
<protein>
    <submittedName>
        <fullName evidence="1">Uncharacterized protein</fullName>
    </submittedName>
</protein>
<sequence>MNPNSDTILGLGFFVFSQKNGFIVDFVFRNYIILVRFYTLIKSLFLMKKIVLFVFVSALFLSCSKKENKVENVERAFYYWKSNTSFDDVSIEKINKLQVQKIYVKFFEVDYNETMGNFPYEKNRPREYEFRRLDSLAIVPTIFIKNEIFQYNTEKSLDKLADNIVFLIDKYHKDYSDKNIFEYSEIQIDCDWTKSTKEKYFYLLKKIKELSNKEISCTLRLYPYKYPDIMGVPPVDKAMLMCYNLIKPLSSKDKNSILDISELESYLNERRSYPMHLDVVLPVFYWTQWYENNRFSGLVNLNSSDIAGFTKPVKPLWYEVTKDSTYQYDTFFKKGDQIKCEEVSAETISKAISIIKKNVELDANTTISLFHLDDSTFKKYSNEEISSFYSSFSK</sequence>